<feature type="transmembrane region" description="Helical" evidence="7">
    <location>
        <begin position="76"/>
        <end position="94"/>
    </location>
</feature>
<evidence type="ECO:0000256" key="2">
    <source>
        <dbReference type="ARBA" id="ARBA00022448"/>
    </source>
</evidence>
<dbReference type="InterPro" id="IPR020846">
    <property type="entry name" value="MFS_dom"/>
</dbReference>
<feature type="transmembrane region" description="Helical" evidence="7">
    <location>
        <begin position="370"/>
        <end position="390"/>
    </location>
</feature>
<evidence type="ECO:0000256" key="7">
    <source>
        <dbReference type="SAM" id="Phobius"/>
    </source>
</evidence>
<feature type="transmembrane region" description="Helical" evidence="7">
    <location>
        <begin position="277"/>
        <end position="297"/>
    </location>
</feature>
<evidence type="ECO:0000313" key="9">
    <source>
        <dbReference type="EMBL" id="GIH11703.1"/>
    </source>
</evidence>
<dbReference type="Proteomes" id="UP000612899">
    <property type="component" value="Unassembled WGS sequence"/>
</dbReference>
<dbReference type="GO" id="GO:0005886">
    <property type="term" value="C:plasma membrane"/>
    <property type="evidence" value="ECO:0007669"/>
    <property type="project" value="UniProtKB-SubCell"/>
</dbReference>
<feature type="transmembrane region" description="Helical" evidence="7">
    <location>
        <begin position="303"/>
        <end position="324"/>
    </location>
</feature>
<proteinExistence type="predicted"/>
<evidence type="ECO:0000256" key="4">
    <source>
        <dbReference type="ARBA" id="ARBA00022692"/>
    </source>
</evidence>
<feature type="transmembrane region" description="Helical" evidence="7">
    <location>
        <begin position="137"/>
        <end position="158"/>
    </location>
</feature>
<dbReference type="InterPro" id="IPR036259">
    <property type="entry name" value="MFS_trans_sf"/>
</dbReference>
<evidence type="ECO:0000313" key="10">
    <source>
        <dbReference type="Proteomes" id="UP000612899"/>
    </source>
</evidence>
<dbReference type="PANTHER" id="PTHR43266">
    <property type="entry name" value="MACROLIDE-EFFLUX PROTEIN"/>
    <property type="match status" value="1"/>
</dbReference>
<dbReference type="AlphaFoldDB" id="A0A8J3QIV0"/>
<dbReference type="Pfam" id="PF07690">
    <property type="entry name" value="MFS_1"/>
    <property type="match status" value="1"/>
</dbReference>
<accession>A0A8J3QIV0</accession>
<dbReference type="Gene3D" id="1.20.1250.20">
    <property type="entry name" value="MFS general substrate transporter like domains"/>
    <property type="match status" value="1"/>
</dbReference>
<keyword evidence="2" id="KW-0813">Transport</keyword>
<dbReference type="CDD" id="cd06173">
    <property type="entry name" value="MFS_MefA_like"/>
    <property type="match status" value="1"/>
</dbReference>
<keyword evidence="10" id="KW-1185">Reference proteome</keyword>
<dbReference type="InterPro" id="IPR011701">
    <property type="entry name" value="MFS"/>
</dbReference>
<sequence length="405" mass="42772">MLSVLTRHRDLRRLFGAQLIVFGADWFVMVPLLVLLNDLTHKGLWGGLALGVETGVVALLLPYAGTLADRFDRKHVLIASNLGVLTAISGLFFVRGPAAGPIALVAVAVLAVAKAFYSPAATSSIPNVVPPEDLRDALAITSSAWGIMAIIGSSLGGVLSGFTSAYHCFGLVAAGLVVSAWLTWRVDKPLQQSISKVHRPAFAAIHEALRYLRGDPRLMSLVTVKSAVGLGNGVLTVFPMVALAFHVGSKGLGLMFAARGLGAIIGPILFRRVLNKPALLLPGLALSMTAYGLAYIGVAFATWFPLVLVGVLIAHIAGGGNWVMSNFAIQQAVPDELRGRVSATDTMIAMLAITVSQLVIGLYVDSVSTTALFICCSATTMSYAVGWYLFTHRYVIRRPAPAPAS</sequence>
<reference evidence="9" key="1">
    <citation type="submission" date="2021-01" db="EMBL/GenBank/DDBJ databases">
        <title>Whole genome shotgun sequence of Rhizocola hellebori NBRC 109834.</title>
        <authorList>
            <person name="Komaki H."/>
            <person name="Tamura T."/>
        </authorList>
    </citation>
    <scope>NUCLEOTIDE SEQUENCE</scope>
    <source>
        <strain evidence="9">NBRC 109834</strain>
    </source>
</reference>
<dbReference type="EMBL" id="BONY01000156">
    <property type="protein sequence ID" value="GIH11703.1"/>
    <property type="molecule type" value="Genomic_DNA"/>
</dbReference>
<feature type="transmembrane region" description="Helical" evidence="7">
    <location>
        <begin position="14"/>
        <end position="37"/>
    </location>
</feature>
<feature type="transmembrane region" description="Helical" evidence="7">
    <location>
        <begin position="43"/>
        <end position="64"/>
    </location>
</feature>
<dbReference type="RefSeq" id="WP_239124570.1">
    <property type="nucleotide sequence ID" value="NZ_BONY01000156.1"/>
</dbReference>
<keyword evidence="5 7" id="KW-1133">Transmembrane helix</keyword>
<comment type="subcellular location">
    <subcellularLocation>
        <location evidence="1">Cell membrane</location>
        <topology evidence="1">Multi-pass membrane protein</topology>
    </subcellularLocation>
</comment>
<dbReference type="PROSITE" id="PS50850">
    <property type="entry name" value="MFS"/>
    <property type="match status" value="1"/>
</dbReference>
<dbReference type="SUPFAM" id="SSF103473">
    <property type="entry name" value="MFS general substrate transporter"/>
    <property type="match status" value="1"/>
</dbReference>
<keyword evidence="4 7" id="KW-0812">Transmembrane</keyword>
<keyword evidence="3" id="KW-1003">Cell membrane</keyword>
<protein>
    <submittedName>
        <fullName evidence="9">MFS transporter</fullName>
    </submittedName>
</protein>
<dbReference type="GO" id="GO:0022857">
    <property type="term" value="F:transmembrane transporter activity"/>
    <property type="evidence" value="ECO:0007669"/>
    <property type="project" value="InterPro"/>
</dbReference>
<feature type="transmembrane region" description="Helical" evidence="7">
    <location>
        <begin position="227"/>
        <end position="245"/>
    </location>
</feature>
<evidence type="ECO:0000256" key="5">
    <source>
        <dbReference type="ARBA" id="ARBA00022989"/>
    </source>
</evidence>
<name>A0A8J3QIV0_9ACTN</name>
<evidence type="ECO:0000256" key="6">
    <source>
        <dbReference type="ARBA" id="ARBA00023136"/>
    </source>
</evidence>
<feature type="transmembrane region" description="Helical" evidence="7">
    <location>
        <begin position="164"/>
        <end position="184"/>
    </location>
</feature>
<keyword evidence="6 7" id="KW-0472">Membrane</keyword>
<evidence type="ECO:0000256" key="3">
    <source>
        <dbReference type="ARBA" id="ARBA00022475"/>
    </source>
</evidence>
<evidence type="ECO:0000259" key="8">
    <source>
        <dbReference type="PROSITE" id="PS50850"/>
    </source>
</evidence>
<dbReference type="PANTHER" id="PTHR43266:SF2">
    <property type="entry name" value="MAJOR FACILITATOR SUPERFAMILY (MFS) PROFILE DOMAIN-CONTAINING PROTEIN"/>
    <property type="match status" value="1"/>
</dbReference>
<gene>
    <name evidence="9" type="ORF">Rhe02_97700</name>
</gene>
<feature type="transmembrane region" description="Helical" evidence="7">
    <location>
        <begin position="100"/>
        <end position="117"/>
    </location>
</feature>
<organism evidence="9 10">
    <name type="scientific">Rhizocola hellebori</name>
    <dbReference type="NCBI Taxonomy" id="1392758"/>
    <lineage>
        <taxon>Bacteria</taxon>
        <taxon>Bacillati</taxon>
        <taxon>Actinomycetota</taxon>
        <taxon>Actinomycetes</taxon>
        <taxon>Micromonosporales</taxon>
        <taxon>Micromonosporaceae</taxon>
        <taxon>Rhizocola</taxon>
    </lineage>
</organism>
<comment type="caution">
    <text evidence="9">The sequence shown here is derived from an EMBL/GenBank/DDBJ whole genome shotgun (WGS) entry which is preliminary data.</text>
</comment>
<feature type="domain" description="Major facilitator superfamily (MFS) profile" evidence="8">
    <location>
        <begin position="149"/>
        <end position="405"/>
    </location>
</feature>
<feature type="transmembrane region" description="Helical" evidence="7">
    <location>
        <begin position="345"/>
        <end position="364"/>
    </location>
</feature>
<evidence type="ECO:0000256" key="1">
    <source>
        <dbReference type="ARBA" id="ARBA00004651"/>
    </source>
</evidence>